<dbReference type="PANTHER" id="PTHR33516:SF2">
    <property type="entry name" value="LEXA REPRESSOR-RELATED"/>
    <property type="match status" value="1"/>
</dbReference>
<dbReference type="GO" id="GO:0006260">
    <property type="term" value="P:DNA replication"/>
    <property type="evidence" value="ECO:0007669"/>
    <property type="project" value="UniProtKB-UniRule"/>
</dbReference>
<dbReference type="InterPro" id="IPR036286">
    <property type="entry name" value="LexA/Signal_pep-like_sf"/>
</dbReference>
<dbReference type="NCBIfam" id="TIGR00498">
    <property type="entry name" value="lexA"/>
    <property type="match status" value="1"/>
</dbReference>
<evidence type="ECO:0000259" key="12">
    <source>
        <dbReference type="Pfam" id="PF00717"/>
    </source>
</evidence>
<feature type="active site" description="For autocatalytic cleavage activity" evidence="11">
    <location>
        <position position="148"/>
    </location>
</feature>
<dbReference type="FunFam" id="1.10.10.10:FF:000009">
    <property type="entry name" value="LexA repressor"/>
    <property type="match status" value="1"/>
</dbReference>
<dbReference type="Proteomes" id="UP000321353">
    <property type="component" value="Chromosome"/>
</dbReference>
<evidence type="ECO:0000313" key="15">
    <source>
        <dbReference type="Proteomes" id="UP000321353"/>
    </source>
</evidence>
<evidence type="ECO:0000256" key="3">
    <source>
        <dbReference type="ARBA" id="ARBA00022763"/>
    </source>
</evidence>
<dbReference type="GO" id="GO:0045892">
    <property type="term" value="P:negative regulation of DNA-templated transcription"/>
    <property type="evidence" value="ECO:0007669"/>
    <property type="project" value="UniProtKB-UniRule"/>
</dbReference>
<dbReference type="AlphaFoldDB" id="A0A5B9MM05"/>
<dbReference type="GO" id="GO:0006508">
    <property type="term" value="P:proteolysis"/>
    <property type="evidence" value="ECO:0007669"/>
    <property type="project" value="InterPro"/>
</dbReference>
<keyword evidence="15" id="KW-1185">Reference proteome</keyword>
<protein>
    <recommendedName>
        <fullName evidence="11">LexA repressor</fullName>
        <ecNumber evidence="11">3.4.21.88</ecNumber>
    </recommendedName>
</protein>
<dbReference type="InterPro" id="IPR039418">
    <property type="entry name" value="LexA-like"/>
</dbReference>
<keyword evidence="1 11" id="KW-0678">Repressor</keyword>
<keyword evidence="5 11" id="KW-0068">Autocatalytic cleavage</keyword>
<name>A0A5B9MM05_9BACT</name>
<dbReference type="SUPFAM" id="SSF51306">
    <property type="entry name" value="LexA/Signal peptidase"/>
    <property type="match status" value="1"/>
</dbReference>
<evidence type="ECO:0000256" key="4">
    <source>
        <dbReference type="ARBA" id="ARBA00022801"/>
    </source>
</evidence>
<evidence type="ECO:0000256" key="5">
    <source>
        <dbReference type="ARBA" id="ARBA00022813"/>
    </source>
</evidence>
<accession>A0A5B9MM05</accession>
<dbReference type="EC" id="3.4.21.88" evidence="11"/>
<evidence type="ECO:0000313" key="14">
    <source>
        <dbReference type="EMBL" id="QEF99897.1"/>
    </source>
</evidence>
<dbReference type="Pfam" id="PF00717">
    <property type="entry name" value="Peptidase_S24"/>
    <property type="match status" value="1"/>
</dbReference>
<evidence type="ECO:0000256" key="9">
    <source>
        <dbReference type="ARBA" id="ARBA00023204"/>
    </source>
</evidence>
<dbReference type="GO" id="GO:0006281">
    <property type="term" value="P:DNA repair"/>
    <property type="evidence" value="ECO:0007669"/>
    <property type="project" value="UniProtKB-UniRule"/>
</dbReference>
<dbReference type="GO" id="GO:0003677">
    <property type="term" value="F:DNA binding"/>
    <property type="evidence" value="ECO:0007669"/>
    <property type="project" value="UniProtKB-UniRule"/>
</dbReference>
<comment type="function">
    <text evidence="11">Represses a number of genes involved in the response to DNA damage (SOS response), including recA and lexA. In the presence of single-stranded DNA, RecA interacts with LexA causing an autocatalytic cleavage which disrupts the DNA-binding part of LexA, leading to derepression of the SOS regulon and eventually DNA repair.</text>
</comment>
<dbReference type="KEGG" id="smam:Mal15_39640"/>
<dbReference type="InterPro" id="IPR015927">
    <property type="entry name" value="Peptidase_S24_S26A/B/C"/>
</dbReference>
<comment type="catalytic activity">
    <reaction evidence="11">
        <text>Hydrolysis of Ala-|-Gly bond in repressor LexA.</text>
        <dbReference type="EC" id="3.4.21.88"/>
    </reaction>
</comment>
<dbReference type="HAMAP" id="MF_00015">
    <property type="entry name" value="LexA"/>
    <property type="match status" value="1"/>
</dbReference>
<dbReference type="GO" id="GO:0009432">
    <property type="term" value="P:SOS response"/>
    <property type="evidence" value="ECO:0007669"/>
    <property type="project" value="UniProtKB-UniRule"/>
</dbReference>
<organism evidence="14 15">
    <name type="scientific">Stieleria maiorica</name>
    <dbReference type="NCBI Taxonomy" id="2795974"/>
    <lineage>
        <taxon>Bacteria</taxon>
        <taxon>Pseudomonadati</taxon>
        <taxon>Planctomycetota</taxon>
        <taxon>Planctomycetia</taxon>
        <taxon>Pirellulales</taxon>
        <taxon>Pirellulaceae</taxon>
        <taxon>Stieleria</taxon>
    </lineage>
</organism>
<evidence type="ECO:0000256" key="11">
    <source>
        <dbReference type="HAMAP-Rule" id="MF_00015"/>
    </source>
</evidence>
<keyword evidence="6 11" id="KW-0805">Transcription regulation</keyword>
<keyword evidence="3 11" id="KW-0227">DNA damage</keyword>
<dbReference type="Gene3D" id="2.10.109.10">
    <property type="entry name" value="Umud Fragment, subunit A"/>
    <property type="match status" value="1"/>
</dbReference>
<dbReference type="Pfam" id="PF01726">
    <property type="entry name" value="LexA_DNA_bind"/>
    <property type="match status" value="1"/>
</dbReference>
<evidence type="ECO:0000256" key="10">
    <source>
        <dbReference type="ARBA" id="ARBA00023236"/>
    </source>
</evidence>
<sequence length="226" mass="25240">MDDIGWTGYTYHVVTPTASHRKLRRLMGTKQLTDRQRRVYELIRELILNRGYGPTVREIGEAFGIKSPNGVMCHLRALERKGLIHRSPNKSRAIELTEKIDRHQHSLPMAGMVAAGTTALAFEQSDTMDFSGMFCQNDRFILQVSGDSMIDAHIQDGDFVVIQKQETAEPGQMVVAELPSGDSTLKFWFPENGRIRLQPANAEMSPLYVEDAKVVGVAVGVVRNGL</sequence>
<gene>
    <name evidence="11 14" type="primary">lexA</name>
    <name evidence="14" type="ORF">Mal15_39640</name>
</gene>
<evidence type="ECO:0000256" key="1">
    <source>
        <dbReference type="ARBA" id="ARBA00022491"/>
    </source>
</evidence>
<dbReference type="SUPFAM" id="SSF46785">
    <property type="entry name" value="Winged helix' DNA-binding domain"/>
    <property type="match status" value="1"/>
</dbReference>
<reference evidence="14 15" key="1">
    <citation type="submission" date="2019-02" db="EMBL/GenBank/DDBJ databases">
        <title>Planctomycetal bacteria perform biofilm scaping via a novel small molecule.</title>
        <authorList>
            <person name="Jeske O."/>
            <person name="Boedeker C."/>
            <person name="Wiegand S."/>
            <person name="Breitling P."/>
            <person name="Kallscheuer N."/>
            <person name="Jogler M."/>
            <person name="Rohde M."/>
            <person name="Petersen J."/>
            <person name="Medema M.H."/>
            <person name="Surup F."/>
            <person name="Jogler C."/>
        </authorList>
    </citation>
    <scope>NUCLEOTIDE SEQUENCE [LARGE SCALE GENOMIC DNA]</scope>
    <source>
        <strain evidence="14 15">Mal15</strain>
    </source>
</reference>
<dbReference type="InterPro" id="IPR036390">
    <property type="entry name" value="WH_DNA-bd_sf"/>
</dbReference>
<keyword evidence="4 11" id="KW-0378">Hydrolase</keyword>
<evidence type="ECO:0000256" key="8">
    <source>
        <dbReference type="ARBA" id="ARBA00023163"/>
    </source>
</evidence>
<keyword evidence="7 11" id="KW-0238">DNA-binding</keyword>
<keyword evidence="10 11" id="KW-0742">SOS response</keyword>
<dbReference type="EMBL" id="CP036264">
    <property type="protein sequence ID" value="QEF99897.1"/>
    <property type="molecule type" value="Genomic_DNA"/>
</dbReference>
<dbReference type="InterPro" id="IPR036388">
    <property type="entry name" value="WH-like_DNA-bd_sf"/>
</dbReference>
<dbReference type="InterPro" id="IPR050077">
    <property type="entry name" value="LexA_repressor"/>
</dbReference>
<evidence type="ECO:0000256" key="2">
    <source>
        <dbReference type="ARBA" id="ARBA00022705"/>
    </source>
</evidence>
<evidence type="ECO:0000259" key="13">
    <source>
        <dbReference type="Pfam" id="PF01726"/>
    </source>
</evidence>
<proteinExistence type="inferred from homology"/>
<evidence type="ECO:0000256" key="7">
    <source>
        <dbReference type="ARBA" id="ARBA00023125"/>
    </source>
</evidence>
<dbReference type="PANTHER" id="PTHR33516">
    <property type="entry name" value="LEXA REPRESSOR"/>
    <property type="match status" value="1"/>
</dbReference>
<feature type="active site" description="For autocatalytic cleavage activity" evidence="11">
    <location>
        <position position="186"/>
    </location>
</feature>
<dbReference type="RefSeq" id="WP_233902885.1">
    <property type="nucleotide sequence ID" value="NZ_CP036264.1"/>
</dbReference>
<dbReference type="InterPro" id="IPR006200">
    <property type="entry name" value="LexA"/>
</dbReference>
<dbReference type="Gene3D" id="1.10.10.10">
    <property type="entry name" value="Winged helix-like DNA-binding domain superfamily/Winged helix DNA-binding domain"/>
    <property type="match status" value="1"/>
</dbReference>
<keyword evidence="9 11" id="KW-0234">DNA repair</keyword>
<feature type="site" description="Cleavage; by autolysis" evidence="11">
    <location>
        <begin position="115"/>
        <end position="116"/>
    </location>
</feature>
<dbReference type="GO" id="GO:0004252">
    <property type="term" value="F:serine-type endopeptidase activity"/>
    <property type="evidence" value="ECO:0007669"/>
    <property type="project" value="UniProtKB-UniRule"/>
</dbReference>
<keyword evidence="2 11" id="KW-0235">DNA replication</keyword>
<comment type="similarity">
    <text evidence="11">Belongs to the peptidase S24 family.</text>
</comment>
<feature type="domain" description="LexA repressor DNA-binding" evidence="13">
    <location>
        <begin position="30"/>
        <end position="93"/>
    </location>
</feature>
<dbReference type="InterPro" id="IPR006199">
    <property type="entry name" value="LexA_DNA-bd_dom"/>
</dbReference>
<feature type="DNA-binding region" description="H-T-H motif" evidence="11">
    <location>
        <begin position="56"/>
        <end position="76"/>
    </location>
</feature>
<dbReference type="CDD" id="cd06529">
    <property type="entry name" value="S24_LexA-like"/>
    <property type="match status" value="1"/>
</dbReference>
<feature type="domain" description="Peptidase S24/S26A/S26B/S26C" evidence="12">
    <location>
        <begin position="109"/>
        <end position="219"/>
    </location>
</feature>
<keyword evidence="8 11" id="KW-0804">Transcription</keyword>
<evidence type="ECO:0000256" key="6">
    <source>
        <dbReference type="ARBA" id="ARBA00023015"/>
    </source>
</evidence>
<comment type="subunit">
    <text evidence="11">Homodimer.</text>
</comment>